<dbReference type="Pfam" id="PF03707">
    <property type="entry name" value="MHYT"/>
    <property type="match status" value="3"/>
</dbReference>
<organism evidence="7 8">
    <name type="scientific">Thiosulfativibrio zosterae</name>
    <dbReference type="NCBI Taxonomy" id="2675053"/>
    <lineage>
        <taxon>Bacteria</taxon>
        <taxon>Pseudomonadati</taxon>
        <taxon>Pseudomonadota</taxon>
        <taxon>Gammaproteobacteria</taxon>
        <taxon>Thiotrichales</taxon>
        <taxon>Piscirickettsiaceae</taxon>
        <taxon>Thiosulfativibrio</taxon>
    </lineage>
</organism>
<feature type="domain" description="GGDEF" evidence="5">
    <location>
        <begin position="559"/>
        <end position="697"/>
    </location>
</feature>
<evidence type="ECO:0000259" key="3">
    <source>
        <dbReference type="PROSITE" id="PS50113"/>
    </source>
</evidence>
<dbReference type="InterPro" id="IPR035965">
    <property type="entry name" value="PAS-like_dom_sf"/>
</dbReference>
<feature type="domain" description="PAC" evidence="3">
    <location>
        <begin position="475"/>
        <end position="527"/>
    </location>
</feature>
<dbReference type="PANTHER" id="PTHR44757">
    <property type="entry name" value="DIGUANYLATE CYCLASE DGCP"/>
    <property type="match status" value="1"/>
</dbReference>
<dbReference type="InterPro" id="IPR035919">
    <property type="entry name" value="EAL_sf"/>
</dbReference>
<feature type="domain" description="EAL" evidence="4">
    <location>
        <begin position="706"/>
        <end position="962"/>
    </location>
</feature>
<dbReference type="InterPro" id="IPR052155">
    <property type="entry name" value="Biofilm_reg_signaling"/>
</dbReference>
<dbReference type="SMART" id="SM00052">
    <property type="entry name" value="EAL"/>
    <property type="match status" value="1"/>
</dbReference>
<dbReference type="InterPro" id="IPR000014">
    <property type="entry name" value="PAS"/>
</dbReference>
<dbReference type="Pfam" id="PF00990">
    <property type="entry name" value="GGDEF"/>
    <property type="match status" value="1"/>
</dbReference>
<dbReference type="Pfam" id="PF13426">
    <property type="entry name" value="PAS_9"/>
    <property type="match status" value="1"/>
</dbReference>
<dbReference type="InterPro" id="IPR001610">
    <property type="entry name" value="PAC"/>
</dbReference>
<evidence type="ECO:0000259" key="2">
    <source>
        <dbReference type="PROSITE" id="PS50112"/>
    </source>
</evidence>
<dbReference type="Pfam" id="PF00563">
    <property type="entry name" value="EAL"/>
    <property type="match status" value="1"/>
</dbReference>
<evidence type="ECO:0000259" key="6">
    <source>
        <dbReference type="PROSITE" id="PS50924"/>
    </source>
</evidence>
<dbReference type="AlphaFoldDB" id="A0A6F8PQJ7"/>
<feature type="transmembrane region" description="Helical" evidence="1">
    <location>
        <begin position="173"/>
        <end position="195"/>
    </location>
</feature>
<dbReference type="Pfam" id="PF00989">
    <property type="entry name" value="PAS"/>
    <property type="match status" value="1"/>
</dbReference>
<feature type="transmembrane region" description="Helical" evidence="1">
    <location>
        <begin position="215"/>
        <end position="240"/>
    </location>
</feature>
<dbReference type="Gene3D" id="3.20.20.450">
    <property type="entry name" value="EAL domain"/>
    <property type="match status" value="1"/>
</dbReference>
<proteinExistence type="predicted"/>
<evidence type="ECO:0000259" key="5">
    <source>
        <dbReference type="PROSITE" id="PS50887"/>
    </source>
</evidence>
<dbReference type="CDD" id="cd01949">
    <property type="entry name" value="GGDEF"/>
    <property type="match status" value="1"/>
</dbReference>
<feature type="domain" description="PAS" evidence="2">
    <location>
        <begin position="280"/>
        <end position="350"/>
    </location>
</feature>
<dbReference type="Gene3D" id="3.30.450.20">
    <property type="entry name" value="PAS domain"/>
    <property type="match status" value="2"/>
</dbReference>
<evidence type="ECO:0000259" key="4">
    <source>
        <dbReference type="PROSITE" id="PS50883"/>
    </source>
</evidence>
<dbReference type="RefSeq" id="WP_173292107.1">
    <property type="nucleotide sequence ID" value="NZ_AP021888.1"/>
</dbReference>
<dbReference type="PROSITE" id="PS50112">
    <property type="entry name" value="PAS"/>
    <property type="match status" value="2"/>
</dbReference>
<dbReference type="InterPro" id="IPR000700">
    <property type="entry name" value="PAS-assoc_C"/>
</dbReference>
<dbReference type="EMBL" id="AP021888">
    <property type="protein sequence ID" value="BBP44385.1"/>
    <property type="molecule type" value="Genomic_DNA"/>
</dbReference>
<feature type="transmembrane region" description="Helical" evidence="1">
    <location>
        <begin position="6"/>
        <end position="33"/>
    </location>
</feature>
<accession>A0A6F8PQJ7</accession>
<dbReference type="PROSITE" id="PS50883">
    <property type="entry name" value="EAL"/>
    <property type="match status" value="1"/>
</dbReference>
<dbReference type="InterPro" id="IPR005330">
    <property type="entry name" value="MHYT_dom"/>
</dbReference>
<keyword evidence="1" id="KW-0812">Transmembrane</keyword>
<dbReference type="PANTHER" id="PTHR44757:SF2">
    <property type="entry name" value="BIOFILM ARCHITECTURE MAINTENANCE PROTEIN MBAA"/>
    <property type="match status" value="1"/>
</dbReference>
<dbReference type="NCBIfam" id="TIGR00254">
    <property type="entry name" value="GGDEF"/>
    <property type="match status" value="1"/>
</dbReference>
<dbReference type="PROSITE" id="PS50113">
    <property type="entry name" value="PAC"/>
    <property type="match status" value="2"/>
</dbReference>
<name>A0A6F8PQJ7_9GAMM</name>
<dbReference type="NCBIfam" id="TIGR00229">
    <property type="entry name" value="sensory_box"/>
    <property type="match status" value="2"/>
</dbReference>
<dbReference type="PROSITE" id="PS50924">
    <property type="entry name" value="MHYT"/>
    <property type="match status" value="1"/>
</dbReference>
<dbReference type="InterPro" id="IPR029787">
    <property type="entry name" value="Nucleotide_cyclase"/>
</dbReference>
<dbReference type="KEGG" id="tzo:THMIRHAT_21310"/>
<dbReference type="SUPFAM" id="SSF55073">
    <property type="entry name" value="Nucleotide cyclase"/>
    <property type="match status" value="1"/>
</dbReference>
<feature type="domain" description="PAS" evidence="2">
    <location>
        <begin position="417"/>
        <end position="449"/>
    </location>
</feature>
<dbReference type="SMART" id="SM00086">
    <property type="entry name" value="PAC"/>
    <property type="match status" value="2"/>
</dbReference>
<gene>
    <name evidence="7" type="ORF">THMIRHAT_21310</name>
</gene>
<dbReference type="PROSITE" id="PS50887">
    <property type="entry name" value="GGDEF"/>
    <property type="match status" value="1"/>
</dbReference>
<reference evidence="8" key="1">
    <citation type="submission" date="2019-11" db="EMBL/GenBank/DDBJ databases">
        <title>Isolation and characterization of two novel species in the genus Thiomicrorhabdus.</title>
        <authorList>
            <person name="Mochizuki J."/>
            <person name="Kojima H."/>
            <person name="Fukui M."/>
        </authorList>
    </citation>
    <scope>NUCLEOTIDE SEQUENCE [LARGE SCALE GENOMIC DNA]</scope>
    <source>
        <strain evidence="8">AkT22</strain>
    </source>
</reference>
<evidence type="ECO:0000256" key="1">
    <source>
        <dbReference type="PROSITE-ProRule" id="PRU00244"/>
    </source>
</evidence>
<dbReference type="SMART" id="SM00091">
    <property type="entry name" value="PAS"/>
    <property type="match status" value="2"/>
</dbReference>
<feature type="transmembrane region" description="Helical" evidence="1">
    <location>
        <begin position="108"/>
        <end position="125"/>
    </location>
</feature>
<dbReference type="InterPro" id="IPR000160">
    <property type="entry name" value="GGDEF_dom"/>
</dbReference>
<evidence type="ECO:0000313" key="7">
    <source>
        <dbReference type="EMBL" id="BBP44385.1"/>
    </source>
</evidence>
<dbReference type="SUPFAM" id="SSF141868">
    <property type="entry name" value="EAL domain-like"/>
    <property type="match status" value="1"/>
</dbReference>
<feature type="transmembrane region" description="Helical" evidence="1">
    <location>
        <begin position="140"/>
        <end position="161"/>
    </location>
</feature>
<feature type="domain" description="MHYT" evidence="6">
    <location>
        <begin position="5"/>
        <end position="202"/>
    </location>
</feature>
<dbReference type="InterPro" id="IPR013767">
    <property type="entry name" value="PAS_fold"/>
</dbReference>
<dbReference type="GO" id="GO:0006355">
    <property type="term" value="P:regulation of DNA-templated transcription"/>
    <property type="evidence" value="ECO:0007669"/>
    <property type="project" value="InterPro"/>
</dbReference>
<sequence>MEKTYDLWLVIASIGISVLTAFLSIAFASLIYWQKEKVNSLWHWVAALNLGLGVWGMHFTGMLALHLNIPFAFDYLETLFSAVIAVVAAYYTFSVVIKMSFIYGAFKYLWGAVILGTGVLLMHYIGMDAMKMFPPIRYDFYWVALSVVIAYGASFAALLIFEGSSQKRQLDFISGRNLFFALMMGAAISGMHYSGMAAANFDLGSYCTTLETGLSAGWVSIWVVGVVAGILVMSFGLMLLEQKKMLLRAQEELYKSKLDRKMMDDVTQLVTDRTLELQQQRDLTNQVIQNLQVVVMLLNKDGRIQLFNDHAQKLSGYLAKEVIGRPVWEVLLTDADREMKKAFFEQLDTHAFPLEMRHPWQIKNGECRTLDWTVTVIKDAQQDIRYVLAMGTDVTDKLQAQAQLNLAAVSFNSQEALVITDATGRILRVNDAFTEITGFNNAEVLGQNMSILKSGRQDAAFYAQMWADLKVTGFWSGEIWNRKKSGEVFPEWLRITQVKNEEGEVTHYVGNFSDISEKKRYESELQRIAFYDGVTGLPNRRLFEDRLHQAINHCPMAICQLALLFIDLDDFKKINDTKGHGFGDALLKEFAKLLSEALPQKAEIGRFGGDEFMVLLPELSMNNVQAIAEIEQLAQILVHRLNEGCKVQGEQVAVSGSIGISMTDCQHADFDKLLKEADTAMYLAKSSGKNTFQFFSESLQKSLNERIVIENALKSSLQEGTDFFMVYQPQYNHDLKAIGAEALVRWQTESLGMVSPAVFIPLVESMGLMDRLGELVLQMVIADMQRYSNAELPEGFMHISINLSIKQLHQKNLAQNIKQHLSEAGISPEMIRLEFTESALLEKNLDTEALLAEFSELGFSFALDDFGTGFSSMSYLKDLPISELKIDKMFVDGLPNEESDKIICEATLFLTQKLQLESVAEGIETFDQLVWLKNNGCDYFQGFYLSKPHRYAQMLKKIKEPILLPAPLQ</sequence>
<feature type="transmembrane region" description="Helical" evidence="1">
    <location>
        <begin position="79"/>
        <end position="96"/>
    </location>
</feature>
<dbReference type="Proteomes" id="UP000501466">
    <property type="component" value="Chromosome"/>
</dbReference>
<dbReference type="InterPro" id="IPR001633">
    <property type="entry name" value="EAL_dom"/>
</dbReference>
<evidence type="ECO:0000313" key="8">
    <source>
        <dbReference type="Proteomes" id="UP000501466"/>
    </source>
</evidence>
<feature type="domain" description="PAC" evidence="3">
    <location>
        <begin position="352"/>
        <end position="406"/>
    </location>
</feature>
<keyword evidence="1" id="KW-1133">Transmembrane helix</keyword>
<dbReference type="InterPro" id="IPR043128">
    <property type="entry name" value="Rev_trsase/Diguanyl_cyclase"/>
</dbReference>
<dbReference type="Gene3D" id="3.30.70.270">
    <property type="match status" value="1"/>
</dbReference>
<dbReference type="CDD" id="cd00130">
    <property type="entry name" value="PAS"/>
    <property type="match status" value="2"/>
</dbReference>
<feature type="transmembrane region" description="Helical" evidence="1">
    <location>
        <begin position="45"/>
        <end position="67"/>
    </location>
</feature>
<dbReference type="CDD" id="cd01948">
    <property type="entry name" value="EAL"/>
    <property type="match status" value="1"/>
</dbReference>
<dbReference type="SUPFAM" id="SSF55785">
    <property type="entry name" value="PYP-like sensor domain (PAS domain)"/>
    <property type="match status" value="2"/>
</dbReference>
<keyword evidence="1" id="KW-0472">Membrane</keyword>
<dbReference type="GO" id="GO:0016020">
    <property type="term" value="C:membrane"/>
    <property type="evidence" value="ECO:0007669"/>
    <property type="project" value="UniProtKB-UniRule"/>
</dbReference>
<keyword evidence="8" id="KW-1185">Reference proteome</keyword>
<dbReference type="SMART" id="SM00267">
    <property type="entry name" value="GGDEF"/>
    <property type="match status" value="1"/>
</dbReference>
<protein>
    <submittedName>
        <fullName evidence="7">Uncharacterized protein</fullName>
    </submittedName>
</protein>